<gene>
    <name evidence="1" type="ORF">BV25DRAFT_1912178</name>
</gene>
<dbReference type="EMBL" id="MU277191">
    <property type="protein sequence ID" value="KAI0066805.1"/>
    <property type="molecule type" value="Genomic_DNA"/>
</dbReference>
<evidence type="ECO:0000313" key="2">
    <source>
        <dbReference type="Proteomes" id="UP000814140"/>
    </source>
</evidence>
<reference evidence="1" key="2">
    <citation type="journal article" date="2022" name="New Phytol.">
        <title>Evolutionary transition to the ectomycorrhizal habit in the genomes of a hyperdiverse lineage of mushroom-forming fungi.</title>
        <authorList>
            <person name="Looney B."/>
            <person name="Miyauchi S."/>
            <person name="Morin E."/>
            <person name="Drula E."/>
            <person name="Courty P.E."/>
            <person name="Kohler A."/>
            <person name="Kuo A."/>
            <person name="LaButti K."/>
            <person name="Pangilinan J."/>
            <person name="Lipzen A."/>
            <person name="Riley R."/>
            <person name="Andreopoulos W."/>
            <person name="He G."/>
            <person name="Johnson J."/>
            <person name="Nolan M."/>
            <person name="Tritt A."/>
            <person name="Barry K.W."/>
            <person name="Grigoriev I.V."/>
            <person name="Nagy L.G."/>
            <person name="Hibbett D."/>
            <person name="Henrissat B."/>
            <person name="Matheny P.B."/>
            <person name="Labbe J."/>
            <person name="Martin F.M."/>
        </authorList>
    </citation>
    <scope>NUCLEOTIDE SEQUENCE</scope>
    <source>
        <strain evidence="1">HHB10654</strain>
    </source>
</reference>
<organism evidence="1 2">
    <name type="scientific">Artomyces pyxidatus</name>
    <dbReference type="NCBI Taxonomy" id="48021"/>
    <lineage>
        <taxon>Eukaryota</taxon>
        <taxon>Fungi</taxon>
        <taxon>Dikarya</taxon>
        <taxon>Basidiomycota</taxon>
        <taxon>Agaricomycotina</taxon>
        <taxon>Agaricomycetes</taxon>
        <taxon>Russulales</taxon>
        <taxon>Auriscalpiaceae</taxon>
        <taxon>Artomyces</taxon>
    </lineage>
</organism>
<keyword evidence="2" id="KW-1185">Reference proteome</keyword>
<evidence type="ECO:0000313" key="1">
    <source>
        <dbReference type="EMBL" id="KAI0066805.1"/>
    </source>
</evidence>
<proteinExistence type="predicted"/>
<comment type="caution">
    <text evidence="1">The sequence shown here is derived from an EMBL/GenBank/DDBJ whole genome shotgun (WGS) entry which is preliminary data.</text>
</comment>
<protein>
    <submittedName>
        <fullName evidence="1">Uncharacterized protein</fullName>
    </submittedName>
</protein>
<reference evidence="1" key="1">
    <citation type="submission" date="2021-03" db="EMBL/GenBank/DDBJ databases">
        <authorList>
            <consortium name="DOE Joint Genome Institute"/>
            <person name="Ahrendt S."/>
            <person name="Looney B.P."/>
            <person name="Miyauchi S."/>
            <person name="Morin E."/>
            <person name="Drula E."/>
            <person name="Courty P.E."/>
            <person name="Chicoki N."/>
            <person name="Fauchery L."/>
            <person name="Kohler A."/>
            <person name="Kuo A."/>
            <person name="Labutti K."/>
            <person name="Pangilinan J."/>
            <person name="Lipzen A."/>
            <person name="Riley R."/>
            <person name="Andreopoulos W."/>
            <person name="He G."/>
            <person name="Johnson J."/>
            <person name="Barry K.W."/>
            <person name="Grigoriev I.V."/>
            <person name="Nagy L."/>
            <person name="Hibbett D."/>
            <person name="Henrissat B."/>
            <person name="Matheny P.B."/>
            <person name="Labbe J."/>
            <person name="Martin F."/>
        </authorList>
    </citation>
    <scope>NUCLEOTIDE SEQUENCE</scope>
    <source>
        <strain evidence="1">HHB10654</strain>
    </source>
</reference>
<accession>A0ACB8TEL1</accession>
<name>A0ACB8TEL1_9AGAM</name>
<sequence length="248" mass="27581">MDTRHLPIGWQPFRVIDEEQDVTAMATGFLRSRRGSGFHSICDVVEFAGQILEGLEIMHSRGTTHQNSLTETFTICGLDSKSPISGSQKSKAEILVGVAYSPASRSVQDAEDKPEAAINSDHWESEVVLDDVSCDLFKTEFFMIGDVFRRLYDKFCMVGCLEPLIASMTHPAPNERPTAAQALQLWKTIHWGITSAGRQLEPRSTSKPPVPHPVEVSPSTIRETDQRLLETDADNTLFMCCGPFFSTF</sequence>
<dbReference type="Proteomes" id="UP000814140">
    <property type="component" value="Unassembled WGS sequence"/>
</dbReference>